<gene>
    <name evidence="4" type="ORF">IWZ03DRAFT_410968</name>
</gene>
<proteinExistence type="predicted"/>
<dbReference type="PROSITE" id="PS50102">
    <property type="entry name" value="RRM"/>
    <property type="match status" value="1"/>
</dbReference>
<feature type="domain" description="RRM" evidence="3">
    <location>
        <begin position="329"/>
        <end position="414"/>
    </location>
</feature>
<dbReference type="Gene3D" id="3.30.70.330">
    <property type="match status" value="1"/>
</dbReference>
<evidence type="ECO:0000256" key="1">
    <source>
        <dbReference type="PROSITE-ProRule" id="PRU00176"/>
    </source>
</evidence>
<dbReference type="Proteomes" id="UP001363622">
    <property type="component" value="Unassembled WGS sequence"/>
</dbReference>
<reference evidence="4 5" key="1">
    <citation type="submission" date="2024-04" db="EMBL/GenBank/DDBJ databases">
        <title>Phyllosticta paracitricarpa is synonymous to the EU quarantine fungus P. citricarpa based on phylogenomic analyses.</title>
        <authorList>
            <consortium name="Lawrence Berkeley National Laboratory"/>
            <person name="Van Ingen-Buijs V.A."/>
            <person name="Van Westerhoven A.C."/>
            <person name="Haridas S."/>
            <person name="Skiadas P."/>
            <person name="Martin F."/>
            <person name="Groenewald J.Z."/>
            <person name="Crous P.W."/>
            <person name="Seidl M.F."/>
        </authorList>
    </citation>
    <scope>NUCLEOTIDE SEQUENCE [LARGE SCALE GENOMIC DNA]</scope>
    <source>
        <strain evidence="4 5">CBS 123371</strain>
    </source>
</reference>
<feature type="region of interest" description="Disordered" evidence="2">
    <location>
        <begin position="480"/>
        <end position="529"/>
    </location>
</feature>
<evidence type="ECO:0000256" key="2">
    <source>
        <dbReference type="SAM" id="MobiDB-lite"/>
    </source>
</evidence>
<protein>
    <submittedName>
        <fullName evidence="4">RNA recognition motif 2-domain-containing protein</fullName>
    </submittedName>
</protein>
<feature type="region of interest" description="Disordered" evidence="2">
    <location>
        <begin position="1"/>
        <end position="26"/>
    </location>
</feature>
<dbReference type="InterPro" id="IPR007201">
    <property type="entry name" value="Mei2-like_Rrm_C"/>
</dbReference>
<organism evidence="4 5">
    <name type="scientific">Phyllosticta citriasiana</name>
    <dbReference type="NCBI Taxonomy" id="595635"/>
    <lineage>
        <taxon>Eukaryota</taxon>
        <taxon>Fungi</taxon>
        <taxon>Dikarya</taxon>
        <taxon>Ascomycota</taxon>
        <taxon>Pezizomycotina</taxon>
        <taxon>Dothideomycetes</taxon>
        <taxon>Dothideomycetes incertae sedis</taxon>
        <taxon>Botryosphaeriales</taxon>
        <taxon>Phyllostictaceae</taxon>
        <taxon>Phyllosticta</taxon>
    </lineage>
</organism>
<evidence type="ECO:0000259" key="3">
    <source>
        <dbReference type="PROSITE" id="PS50102"/>
    </source>
</evidence>
<feature type="compositionally biased region" description="Polar residues" evidence="2">
    <location>
        <begin position="511"/>
        <end position="529"/>
    </location>
</feature>
<keyword evidence="5" id="KW-1185">Reference proteome</keyword>
<feature type="region of interest" description="Disordered" evidence="2">
    <location>
        <begin position="594"/>
        <end position="631"/>
    </location>
</feature>
<evidence type="ECO:0000313" key="5">
    <source>
        <dbReference type="Proteomes" id="UP001363622"/>
    </source>
</evidence>
<evidence type="ECO:0000313" key="4">
    <source>
        <dbReference type="EMBL" id="KAK7524177.1"/>
    </source>
</evidence>
<dbReference type="InterPro" id="IPR000504">
    <property type="entry name" value="RRM_dom"/>
</dbReference>
<dbReference type="SMART" id="SM00360">
    <property type="entry name" value="RRM"/>
    <property type="match status" value="1"/>
</dbReference>
<dbReference type="SUPFAM" id="SSF54928">
    <property type="entry name" value="RNA-binding domain, RBD"/>
    <property type="match status" value="1"/>
</dbReference>
<comment type="caution">
    <text evidence="4">The sequence shown here is derived from an EMBL/GenBank/DDBJ whole genome shotgun (WGS) entry which is preliminary data.</text>
</comment>
<keyword evidence="1" id="KW-0694">RNA-binding</keyword>
<dbReference type="Pfam" id="PF04059">
    <property type="entry name" value="RRM_2"/>
    <property type="match status" value="1"/>
</dbReference>
<accession>A0ABR1KZC8</accession>
<dbReference type="InterPro" id="IPR012677">
    <property type="entry name" value="Nucleotide-bd_a/b_plait_sf"/>
</dbReference>
<name>A0ABR1KZC8_9PEZI</name>
<sequence>MARDTPFSSSSPSSKGQDTTPVTSPIIPFENDVSLNGTAPAVQPLVVNTNSVVAHGVPSHLESFSNARLSQRFSTEHGITRYVIVRLHDSYDRIGEHVLQPVVERTVYKKAQRVKIASRIIAFFFDSLSQAEMAVKPTSHEMARELNDLLGPGEFLSIAEWLRLCGPSDPRPIVHPFEGQVVLEITTAQDNLNEESVADAYYAALEFLDEHLGRNQVRAFMRLRDAPGQVFRNDHGHGFRFRLEVDMLRVADDLKKDHEGTMVGTTKWTVTVVDYSPAGMQVVQNTGLVSMRFTRQSTALVPRRGRHNDENGANAIALDHIREGVDVRTTVMVRNIPNKMDTYQLEDLLRKLSFGRYDFVYLRIDFRNGFNVGYAFVNFASAMDVVNFCERLVAHGWPGDLGSGKSPALSYATVQGVEALVEKFRNSSVMLELHHCRPRLFHTRETAFRFSEKTGLPFFDEIGKELPFPPANNDAKLQRSRQNAETQGLWPAHTREDQRRARHTTYDRGNPNATVRSVPSRSATQSTAGHSMALTIGTHDRATSAGLSSSSLPHILTPSTGEGLTGSFSLGPAAGVPSTFPSLAFGGNQSGPASGPLARYTTSHMTFGRPSPSGNDLRSATGDPAHKSGRF</sequence>
<dbReference type="EMBL" id="JBBPHU010000001">
    <property type="protein sequence ID" value="KAK7524177.1"/>
    <property type="molecule type" value="Genomic_DNA"/>
</dbReference>
<dbReference type="InterPro" id="IPR035979">
    <property type="entry name" value="RBD_domain_sf"/>
</dbReference>